<dbReference type="OrthoDB" id="10265230at2759"/>
<dbReference type="PANTHER" id="PTHR10395:SF7">
    <property type="entry name" value="5-HYDROXYISOURATE HYDROLASE"/>
    <property type="match status" value="1"/>
</dbReference>
<dbReference type="STRING" id="1257118.L8GXR9"/>
<dbReference type="GeneID" id="14917603"/>
<accession>L8GXR9</accession>
<keyword evidence="6" id="KW-0659">Purine metabolism</keyword>
<evidence type="ECO:0000256" key="8">
    <source>
        <dbReference type="SAM" id="MobiDB-lite"/>
    </source>
</evidence>
<dbReference type="Pfam" id="PF00576">
    <property type="entry name" value="Transthyretin"/>
    <property type="match status" value="1"/>
</dbReference>
<gene>
    <name evidence="10" type="ORF">ACA1_042320</name>
</gene>
<dbReference type="SUPFAM" id="SSF49472">
    <property type="entry name" value="Transthyretin (synonym: prealbumin)"/>
    <property type="match status" value="1"/>
</dbReference>
<dbReference type="NCBIfam" id="TIGR02962">
    <property type="entry name" value="hdxy_isourate"/>
    <property type="match status" value="1"/>
</dbReference>
<dbReference type="AlphaFoldDB" id="L8GXR9"/>
<dbReference type="RefSeq" id="XP_004338894.1">
    <property type="nucleotide sequence ID" value="XM_004338846.1"/>
</dbReference>
<keyword evidence="7 10" id="KW-0378">Hydrolase</keyword>
<evidence type="ECO:0000256" key="2">
    <source>
        <dbReference type="ARBA" id="ARBA00002704"/>
    </source>
</evidence>
<dbReference type="KEGG" id="acan:ACA1_042320"/>
<comment type="subunit">
    <text evidence="4">Homotetramer.</text>
</comment>
<dbReference type="Proteomes" id="UP000011083">
    <property type="component" value="Unassembled WGS sequence"/>
</dbReference>
<dbReference type="EMBL" id="KB007981">
    <property type="protein sequence ID" value="ELR16881.1"/>
    <property type="molecule type" value="Genomic_DNA"/>
</dbReference>
<feature type="region of interest" description="Disordered" evidence="8">
    <location>
        <begin position="42"/>
        <end position="67"/>
    </location>
</feature>
<evidence type="ECO:0000256" key="3">
    <source>
        <dbReference type="ARBA" id="ARBA00009850"/>
    </source>
</evidence>
<evidence type="ECO:0000313" key="11">
    <source>
        <dbReference type="Proteomes" id="UP000011083"/>
    </source>
</evidence>
<evidence type="ECO:0000256" key="4">
    <source>
        <dbReference type="ARBA" id="ARBA00011881"/>
    </source>
</evidence>
<dbReference type="Gene3D" id="2.60.40.180">
    <property type="entry name" value="Transthyretin/hydroxyisourate hydrolase domain"/>
    <property type="match status" value="1"/>
</dbReference>
<name>L8GXR9_ACACF</name>
<sequence>MEMMNAATSPERALSLRSSANRRLWTVGGHLDSSSPLISQRHVAAADAGAHSAPSSTTTATTSTNGSRKFLSSLSSHALDTTLGKPASSLPVTLFRLRPSTGAVESNEEWEALFGAATDADGRVTSATFPPIAAGTWKLRFDTSAYFQRIGVAKFLYPYVEIVFQVETGQHYHVPLLLSAHGYSTYRGS</sequence>
<evidence type="ECO:0000256" key="5">
    <source>
        <dbReference type="ARBA" id="ARBA00012609"/>
    </source>
</evidence>
<evidence type="ECO:0000256" key="7">
    <source>
        <dbReference type="ARBA" id="ARBA00022801"/>
    </source>
</evidence>
<dbReference type="InterPro" id="IPR023416">
    <property type="entry name" value="Transthyretin/HIU_hydrolase_d"/>
</dbReference>
<dbReference type="CDD" id="cd05822">
    <property type="entry name" value="TLP_HIUase"/>
    <property type="match status" value="1"/>
</dbReference>
<evidence type="ECO:0000256" key="1">
    <source>
        <dbReference type="ARBA" id="ARBA00001043"/>
    </source>
</evidence>
<evidence type="ECO:0000259" key="9">
    <source>
        <dbReference type="Pfam" id="PF00576"/>
    </source>
</evidence>
<dbReference type="VEuPathDB" id="AmoebaDB:ACA1_042320"/>
<dbReference type="PANTHER" id="PTHR10395">
    <property type="entry name" value="URICASE AND TRANSTHYRETIN-RELATED"/>
    <property type="match status" value="1"/>
</dbReference>
<dbReference type="InterPro" id="IPR014306">
    <property type="entry name" value="Hydroxyisourate_hydrolase"/>
</dbReference>
<feature type="domain" description="Transthyretin/hydroxyisourate hydrolase" evidence="9">
    <location>
        <begin position="74"/>
        <end position="188"/>
    </location>
</feature>
<comment type="function">
    <text evidence="2">Catalyzes the hydrolysis of 5-hydroxyisourate (HIU) to 2-oxo-4-hydroxy-4-carboxy-5-ureidoimidazoline (OHCU).</text>
</comment>
<dbReference type="GO" id="GO:0006144">
    <property type="term" value="P:purine nucleobase metabolic process"/>
    <property type="evidence" value="ECO:0007669"/>
    <property type="project" value="UniProtKB-KW"/>
</dbReference>
<evidence type="ECO:0000313" key="10">
    <source>
        <dbReference type="EMBL" id="ELR16881.1"/>
    </source>
</evidence>
<reference evidence="10 11" key="1">
    <citation type="journal article" date="2013" name="Genome Biol.">
        <title>Genome of Acanthamoeba castellanii highlights extensive lateral gene transfer and early evolution of tyrosine kinase signaling.</title>
        <authorList>
            <person name="Clarke M."/>
            <person name="Lohan A.J."/>
            <person name="Liu B."/>
            <person name="Lagkouvardos I."/>
            <person name="Roy S."/>
            <person name="Zafar N."/>
            <person name="Bertelli C."/>
            <person name="Schilde C."/>
            <person name="Kianianmomeni A."/>
            <person name="Burglin T.R."/>
            <person name="Frech C."/>
            <person name="Turcotte B."/>
            <person name="Kopec K.O."/>
            <person name="Synnott J.M."/>
            <person name="Choo C."/>
            <person name="Paponov I."/>
            <person name="Finkler A."/>
            <person name="Soon Heng Tan C."/>
            <person name="Hutchins A.P."/>
            <person name="Weinmeier T."/>
            <person name="Rattei T."/>
            <person name="Chu J.S."/>
            <person name="Gimenez G."/>
            <person name="Irimia M."/>
            <person name="Rigden D.J."/>
            <person name="Fitzpatrick D.A."/>
            <person name="Lorenzo-Morales J."/>
            <person name="Bateman A."/>
            <person name="Chiu C.H."/>
            <person name="Tang P."/>
            <person name="Hegemann P."/>
            <person name="Fromm H."/>
            <person name="Raoult D."/>
            <person name="Greub G."/>
            <person name="Miranda-Saavedra D."/>
            <person name="Chen N."/>
            <person name="Nash P."/>
            <person name="Ginger M.L."/>
            <person name="Horn M."/>
            <person name="Schaap P."/>
            <person name="Caler L."/>
            <person name="Loftus B."/>
        </authorList>
    </citation>
    <scope>NUCLEOTIDE SEQUENCE [LARGE SCALE GENOMIC DNA]</scope>
    <source>
        <strain evidence="10 11">Neff</strain>
    </source>
</reference>
<dbReference type="EC" id="3.5.2.17" evidence="5"/>
<organism evidence="10 11">
    <name type="scientific">Acanthamoeba castellanii (strain ATCC 30010 / Neff)</name>
    <dbReference type="NCBI Taxonomy" id="1257118"/>
    <lineage>
        <taxon>Eukaryota</taxon>
        <taxon>Amoebozoa</taxon>
        <taxon>Discosea</taxon>
        <taxon>Longamoebia</taxon>
        <taxon>Centramoebida</taxon>
        <taxon>Acanthamoebidae</taxon>
        <taxon>Acanthamoeba</taxon>
    </lineage>
</organism>
<proteinExistence type="inferred from homology"/>
<evidence type="ECO:0000256" key="6">
    <source>
        <dbReference type="ARBA" id="ARBA00022631"/>
    </source>
</evidence>
<keyword evidence="11" id="KW-1185">Reference proteome</keyword>
<protein>
    <recommendedName>
        <fullName evidence="5">hydroxyisourate hydrolase</fullName>
        <ecNumber evidence="5">3.5.2.17</ecNumber>
    </recommendedName>
</protein>
<comment type="catalytic activity">
    <reaction evidence="1">
        <text>5-hydroxyisourate + H2O = 5-hydroxy-2-oxo-4-ureido-2,5-dihydro-1H-imidazole-5-carboxylate + H(+)</text>
        <dbReference type="Rhea" id="RHEA:23736"/>
        <dbReference type="ChEBI" id="CHEBI:15377"/>
        <dbReference type="ChEBI" id="CHEBI:15378"/>
        <dbReference type="ChEBI" id="CHEBI:18072"/>
        <dbReference type="ChEBI" id="CHEBI:58639"/>
        <dbReference type="EC" id="3.5.2.17"/>
    </reaction>
</comment>
<dbReference type="GO" id="GO:0033971">
    <property type="term" value="F:hydroxyisourate hydrolase activity"/>
    <property type="evidence" value="ECO:0007669"/>
    <property type="project" value="UniProtKB-EC"/>
</dbReference>
<comment type="similarity">
    <text evidence="3">Belongs to the transthyretin family. 5-hydroxyisourate hydrolase subfamily.</text>
</comment>
<feature type="compositionally biased region" description="Low complexity" evidence="8">
    <location>
        <begin position="45"/>
        <end position="64"/>
    </location>
</feature>
<dbReference type="InterPro" id="IPR036817">
    <property type="entry name" value="Transthyretin/HIU_hydrolase_sf"/>
</dbReference>